<dbReference type="RefSeq" id="XP_046073065.1">
    <property type="nucleotide sequence ID" value="XM_046213939.1"/>
</dbReference>
<organism evidence="2 3">
    <name type="scientific">Talaromyces proteolyticus</name>
    <dbReference type="NCBI Taxonomy" id="1131652"/>
    <lineage>
        <taxon>Eukaryota</taxon>
        <taxon>Fungi</taxon>
        <taxon>Dikarya</taxon>
        <taxon>Ascomycota</taxon>
        <taxon>Pezizomycotina</taxon>
        <taxon>Eurotiomycetes</taxon>
        <taxon>Eurotiomycetidae</taxon>
        <taxon>Eurotiales</taxon>
        <taxon>Trichocomaceae</taxon>
        <taxon>Talaromyces</taxon>
        <taxon>Talaromyces sect. Bacilispori</taxon>
    </lineage>
</organism>
<dbReference type="Proteomes" id="UP001201262">
    <property type="component" value="Unassembled WGS sequence"/>
</dbReference>
<proteinExistence type="predicted"/>
<comment type="caution">
    <text evidence="2">The sequence shown here is derived from an EMBL/GenBank/DDBJ whole genome shotgun (WGS) entry which is preliminary data.</text>
</comment>
<evidence type="ECO:0000256" key="1">
    <source>
        <dbReference type="SAM" id="MobiDB-lite"/>
    </source>
</evidence>
<dbReference type="InterPro" id="IPR027443">
    <property type="entry name" value="IPNS-like_sf"/>
</dbReference>
<evidence type="ECO:0000313" key="2">
    <source>
        <dbReference type="EMBL" id="KAH8698601.1"/>
    </source>
</evidence>
<reference evidence="2" key="1">
    <citation type="submission" date="2021-12" db="EMBL/GenBank/DDBJ databases">
        <title>Convergent genome expansion in fungi linked to evolution of root-endophyte symbiosis.</title>
        <authorList>
            <consortium name="DOE Joint Genome Institute"/>
            <person name="Ke Y.-H."/>
            <person name="Bonito G."/>
            <person name="Liao H.-L."/>
            <person name="Looney B."/>
            <person name="Rojas-Flechas A."/>
            <person name="Nash J."/>
            <person name="Hameed K."/>
            <person name="Schadt C."/>
            <person name="Martin F."/>
            <person name="Crous P.W."/>
            <person name="Miettinen O."/>
            <person name="Magnuson J.K."/>
            <person name="Labbe J."/>
            <person name="Jacobson D."/>
            <person name="Doktycz M.J."/>
            <person name="Veneault-Fourrey C."/>
            <person name="Kuo A."/>
            <person name="Mondo S."/>
            <person name="Calhoun S."/>
            <person name="Riley R."/>
            <person name="Ohm R."/>
            <person name="LaButti K."/>
            <person name="Andreopoulos B."/>
            <person name="Pangilinan J."/>
            <person name="Nolan M."/>
            <person name="Tritt A."/>
            <person name="Clum A."/>
            <person name="Lipzen A."/>
            <person name="Daum C."/>
            <person name="Barry K."/>
            <person name="Grigoriev I.V."/>
            <person name="Vilgalys R."/>
        </authorList>
    </citation>
    <scope>NUCLEOTIDE SEQUENCE</scope>
    <source>
        <strain evidence="2">PMI_201</strain>
    </source>
</reference>
<dbReference type="InterPro" id="IPR010856">
    <property type="entry name" value="Gig2-like"/>
</dbReference>
<dbReference type="Gene3D" id="2.60.120.330">
    <property type="entry name" value="B-lactam Antibiotic, Isopenicillin N Synthase, Chain"/>
    <property type="match status" value="1"/>
</dbReference>
<dbReference type="GeneID" id="70244226"/>
<dbReference type="SUPFAM" id="SSF51197">
    <property type="entry name" value="Clavaminate synthase-like"/>
    <property type="match status" value="1"/>
</dbReference>
<dbReference type="PANTHER" id="PTHR30613:SF1">
    <property type="entry name" value="DUF1479 DOMAIN PROTEIN (AFU_ORTHOLOGUE AFUA_5G09280)"/>
    <property type="match status" value="1"/>
</dbReference>
<evidence type="ECO:0000313" key="3">
    <source>
        <dbReference type="Proteomes" id="UP001201262"/>
    </source>
</evidence>
<feature type="compositionally biased region" description="Basic and acidic residues" evidence="1">
    <location>
        <begin position="409"/>
        <end position="418"/>
    </location>
</feature>
<feature type="region of interest" description="Disordered" evidence="1">
    <location>
        <begin position="397"/>
        <end position="418"/>
    </location>
</feature>
<sequence length="459" mass="51161">MQATTNRSEGSSSIASAFASLSSAKVDLPPRFIDLKRSIIHSHEEAVLAGWTRLLQQRLTLDKLKKLESNVIPEVEFADIVGNKGRLPNDIESRLRECGTIIVRGLVSTDQALNWKQQVRDYVKLNPQTEGFPAGNIQVYELYWSKAQLEARSHANMLLVQTALNRVWRAKPQDPVDLDIPVTYCDRLRMRTPGDQSFNLGPHLDGGSLERWEDPEYRQCYSSILRGDWEKHDPFDATHRLKATVDMYKGPGGCSAFRSYQGWLSLSDCKPGSGTLRVMPDLTASTAYTLLRPFVKQDANGINWTIDVDSPTFHGADMGKGQELTETDHSLLNPHGFVSIPPVRPGDAVFWHCDVAHMVEAEHCGKSDSSVFYIPALPLCEINSKYVKDQRENFLRGIPPPDFPGGVGESEHTGRGKSEDIQLAEGRRAMGLGKFEVQLQKTMGQKNAIETANKILGFA</sequence>
<dbReference type="EMBL" id="JAJTJA010000005">
    <property type="protein sequence ID" value="KAH8698601.1"/>
    <property type="molecule type" value="Genomic_DNA"/>
</dbReference>
<accession>A0AAD4KY13</accession>
<keyword evidence="3" id="KW-1185">Reference proteome</keyword>
<protein>
    <recommendedName>
        <fullName evidence="4">DUF1479 domain protein</fullName>
    </recommendedName>
</protein>
<dbReference type="PANTHER" id="PTHR30613">
    <property type="entry name" value="UNCHARACTERIZED PROTEIN YBIU-RELATED"/>
    <property type="match status" value="1"/>
</dbReference>
<name>A0AAD4KY13_9EURO</name>
<evidence type="ECO:0008006" key="4">
    <source>
        <dbReference type="Google" id="ProtNLM"/>
    </source>
</evidence>
<dbReference type="AlphaFoldDB" id="A0AAD4KY13"/>
<gene>
    <name evidence="2" type="ORF">BGW36DRAFT_358130</name>
</gene>
<dbReference type="Pfam" id="PF07350">
    <property type="entry name" value="Gig2-like"/>
    <property type="match status" value="1"/>
</dbReference>